<comment type="caution">
    <text evidence="1">The sequence shown here is derived from an EMBL/GenBank/DDBJ whole genome shotgun (WGS) entry which is preliminary data.</text>
</comment>
<gene>
    <name evidence="1" type="ORF">G2W53_035842</name>
</gene>
<dbReference type="Proteomes" id="UP000634136">
    <property type="component" value="Unassembled WGS sequence"/>
</dbReference>
<proteinExistence type="predicted"/>
<accession>A0A834T438</accession>
<dbReference type="EMBL" id="JAAIUW010000011">
    <property type="protein sequence ID" value="KAF7809099.1"/>
    <property type="molecule type" value="Genomic_DNA"/>
</dbReference>
<reference evidence="1" key="1">
    <citation type="submission" date="2020-09" db="EMBL/GenBank/DDBJ databases">
        <title>Genome-Enabled Discovery of Anthraquinone Biosynthesis in Senna tora.</title>
        <authorList>
            <person name="Kang S.-H."/>
            <person name="Pandey R.P."/>
            <person name="Lee C.-M."/>
            <person name="Sim J.-S."/>
            <person name="Jeong J.-T."/>
            <person name="Choi B.-S."/>
            <person name="Jung M."/>
            <person name="Ginzburg D."/>
            <person name="Zhao K."/>
            <person name="Won S.Y."/>
            <person name="Oh T.-J."/>
            <person name="Yu Y."/>
            <person name="Kim N.-H."/>
            <person name="Lee O.R."/>
            <person name="Lee T.-H."/>
            <person name="Bashyal P."/>
            <person name="Kim T.-S."/>
            <person name="Lee W.-H."/>
            <person name="Kawkins C."/>
            <person name="Kim C.-K."/>
            <person name="Kim J.S."/>
            <person name="Ahn B.O."/>
            <person name="Rhee S.Y."/>
            <person name="Sohng J.K."/>
        </authorList>
    </citation>
    <scope>NUCLEOTIDE SEQUENCE</scope>
    <source>
        <tissue evidence="1">Leaf</tissue>
    </source>
</reference>
<sequence length="33" mass="3549">MVGNKLIMVAASAITVDEAIAIRSLSLFIIFQI</sequence>
<evidence type="ECO:0000313" key="2">
    <source>
        <dbReference type="Proteomes" id="UP000634136"/>
    </source>
</evidence>
<organism evidence="1 2">
    <name type="scientific">Senna tora</name>
    <dbReference type="NCBI Taxonomy" id="362788"/>
    <lineage>
        <taxon>Eukaryota</taxon>
        <taxon>Viridiplantae</taxon>
        <taxon>Streptophyta</taxon>
        <taxon>Embryophyta</taxon>
        <taxon>Tracheophyta</taxon>
        <taxon>Spermatophyta</taxon>
        <taxon>Magnoliopsida</taxon>
        <taxon>eudicotyledons</taxon>
        <taxon>Gunneridae</taxon>
        <taxon>Pentapetalae</taxon>
        <taxon>rosids</taxon>
        <taxon>fabids</taxon>
        <taxon>Fabales</taxon>
        <taxon>Fabaceae</taxon>
        <taxon>Caesalpinioideae</taxon>
        <taxon>Cassia clade</taxon>
        <taxon>Senna</taxon>
    </lineage>
</organism>
<dbReference type="AlphaFoldDB" id="A0A834T438"/>
<evidence type="ECO:0000313" key="1">
    <source>
        <dbReference type="EMBL" id="KAF7809099.1"/>
    </source>
</evidence>
<keyword evidence="2" id="KW-1185">Reference proteome</keyword>
<name>A0A834T438_9FABA</name>
<protein>
    <submittedName>
        <fullName evidence="1">Uncharacterized protein</fullName>
    </submittedName>
</protein>